<evidence type="ECO:0000256" key="7">
    <source>
        <dbReference type="ARBA" id="ARBA00023014"/>
    </source>
</evidence>
<dbReference type="AlphaFoldDB" id="A0A6I3SJW6"/>
<evidence type="ECO:0000256" key="3">
    <source>
        <dbReference type="ARBA" id="ARBA00022723"/>
    </source>
</evidence>
<dbReference type="Proteomes" id="UP000430670">
    <property type="component" value="Unassembled WGS sequence"/>
</dbReference>
<dbReference type="PROSITE" id="PS51379">
    <property type="entry name" value="4FE4S_FER_2"/>
    <property type="match status" value="2"/>
</dbReference>
<accession>A0A6I3SJW6</accession>
<evidence type="ECO:0000256" key="6">
    <source>
        <dbReference type="ARBA" id="ARBA00023004"/>
    </source>
</evidence>
<keyword evidence="4" id="KW-0677">Repeat</keyword>
<dbReference type="Pfam" id="PF13247">
    <property type="entry name" value="Fer4_11"/>
    <property type="match status" value="1"/>
</dbReference>
<evidence type="ECO:0000256" key="4">
    <source>
        <dbReference type="ARBA" id="ARBA00022737"/>
    </source>
</evidence>
<keyword evidence="6" id="KW-0408">Iron</keyword>
<keyword evidence="5" id="KW-0249">Electron transport</keyword>
<dbReference type="SUPFAM" id="SSF54862">
    <property type="entry name" value="4Fe-4S ferredoxins"/>
    <property type="match status" value="1"/>
</dbReference>
<evidence type="ECO:0000256" key="2">
    <source>
        <dbReference type="ARBA" id="ARBA00022485"/>
    </source>
</evidence>
<protein>
    <submittedName>
        <fullName evidence="9">4Fe-4S ferredoxin</fullName>
    </submittedName>
</protein>
<keyword evidence="2" id="KW-0004">4Fe-4S</keyword>
<dbReference type="GO" id="GO:0046872">
    <property type="term" value="F:metal ion binding"/>
    <property type="evidence" value="ECO:0007669"/>
    <property type="project" value="UniProtKB-KW"/>
</dbReference>
<name>A0A6I3SJW6_HELMO</name>
<dbReference type="GO" id="GO:0051539">
    <property type="term" value="F:4 iron, 4 sulfur cluster binding"/>
    <property type="evidence" value="ECO:0007669"/>
    <property type="project" value="UniProtKB-KW"/>
</dbReference>
<comment type="caution">
    <text evidence="9">The sequence shown here is derived from an EMBL/GenBank/DDBJ whole genome shotgun (WGS) entry which is preliminary data.</text>
</comment>
<keyword evidence="7" id="KW-0411">Iron-sulfur</keyword>
<dbReference type="InterPro" id="IPR050954">
    <property type="entry name" value="ET_IronSulfur_Cluster-Binding"/>
</dbReference>
<feature type="domain" description="4Fe-4S ferredoxin-type" evidence="8">
    <location>
        <begin position="3"/>
        <end position="31"/>
    </location>
</feature>
<evidence type="ECO:0000259" key="8">
    <source>
        <dbReference type="PROSITE" id="PS51379"/>
    </source>
</evidence>
<feature type="domain" description="4Fe-4S ferredoxin-type" evidence="8">
    <location>
        <begin position="83"/>
        <end position="114"/>
    </location>
</feature>
<keyword evidence="3" id="KW-0479">Metal-binding</keyword>
<proteinExistence type="predicted"/>
<sequence>MAGKIVAKVERCIGCKACELACAVAHSTKRSVVEAVLAGELPKKRIQVHQVPGKKVPLNCNHCTNATCIDYCITGAMHRRNDGIVTNEDGPSECNGCWMCIMSCPFGAIIQDEETHKPIKCDQDCLREHKIPRCVQACPTKALLYWQVDDLKAEAIRNAKNKIDQLYNHNS</sequence>
<reference evidence="9 10" key="1">
    <citation type="submission" date="2019-11" db="EMBL/GenBank/DDBJ databases">
        <title>Whole-genome sequence of a the green, strictly anaerobic photosynthetic bacterium Heliobacillus mobilis DSM 6151.</title>
        <authorList>
            <person name="Kyndt J.A."/>
            <person name="Meyer T.E."/>
        </authorList>
    </citation>
    <scope>NUCLEOTIDE SEQUENCE [LARGE SCALE GENOMIC DNA]</scope>
    <source>
        <strain evidence="9 10">DSM 6151</strain>
    </source>
</reference>
<dbReference type="Gene3D" id="3.30.70.20">
    <property type="match status" value="2"/>
</dbReference>
<keyword evidence="1" id="KW-0813">Transport</keyword>
<dbReference type="InterPro" id="IPR017896">
    <property type="entry name" value="4Fe4S_Fe-S-bd"/>
</dbReference>
<evidence type="ECO:0000313" key="10">
    <source>
        <dbReference type="Proteomes" id="UP000430670"/>
    </source>
</evidence>
<dbReference type="EMBL" id="WNKU01000007">
    <property type="protein sequence ID" value="MTV48867.1"/>
    <property type="molecule type" value="Genomic_DNA"/>
</dbReference>
<dbReference type="CDD" id="cd10563">
    <property type="entry name" value="CooF_like"/>
    <property type="match status" value="1"/>
</dbReference>
<dbReference type="RefSeq" id="WP_155475974.1">
    <property type="nucleotide sequence ID" value="NZ_WNKU01000007.1"/>
</dbReference>
<dbReference type="PANTHER" id="PTHR43177:SF5">
    <property type="entry name" value="ANAEROBIC DIMETHYL SULFOXIDE REDUCTASE CHAIN B-RELATED"/>
    <property type="match status" value="1"/>
</dbReference>
<dbReference type="InterPro" id="IPR017900">
    <property type="entry name" value="4Fe4S_Fe_S_CS"/>
</dbReference>
<evidence type="ECO:0000256" key="1">
    <source>
        <dbReference type="ARBA" id="ARBA00022448"/>
    </source>
</evidence>
<keyword evidence="10" id="KW-1185">Reference proteome</keyword>
<gene>
    <name evidence="9" type="ORF">GJ688_07715</name>
</gene>
<dbReference type="PROSITE" id="PS00198">
    <property type="entry name" value="4FE4S_FER_1"/>
    <property type="match status" value="1"/>
</dbReference>
<evidence type="ECO:0000256" key="5">
    <source>
        <dbReference type="ARBA" id="ARBA00022982"/>
    </source>
</evidence>
<organism evidence="9 10">
    <name type="scientific">Heliobacterium mobile</name>
    <name type="common">Heliobacillus mobilis</name>
    <dbReference type="NCBI Taxonomy" id="28064"/>
    <lineage>
        <taxon>Bacteria</taxon>
        <taxon>Bacillati</taxon>
        <taxon>Bacillota</taxon>
        <taxon>Clostridia</taxon>
        <taxon>Eubacteriales</taxon>
        <taxon>Heliobacteriaceae</taxon>
        <taxon>Heliobacterium</taxon>
    </lineage>
</organism>
<evidence type="ECO:0000313" key="9">
    <source>
        <dbReference type="EMBL" id="MTV48867.1"/>
    </source>
</evidence>
<dbReference type="PANTHER" id="PTHR43177">
    <property type="entry name" value="PROTEIN NRFC"/>
    <property type="match status" value="1"/>
</dbReference>
<dbReference type="OrthoDB" id="9810688at2"/>